<protein>
    <submittedName>
        <fullName evidence="1">Uncharacterized protein</fullName>
    </submittedName>
</protein>
<reference evidence="2" key="1">
    <citation type="submission" date="2012-06" db="EMBL/GenBank/DDBJ databases">
        <title>Complete sequence of chromosome of Desulfomonile tiedjei DSM 6799.</title>
        <authorList>
            <person name="Lucas S."/>
            <person name="Copeland A."/>
            <person name="Lapidus A."/>
            <person name="Glavina del Rio T."/>
            <person name="Dalin E."/>
            <person name="Tice H."/>
            <person name="Bruce D."/>
            <person name="Goodwin L."/>
            <person name="Pitluck S."/>
            <person name="Peters L."/>
            <person name="Ovchinnikova G."/>
            <person name="Zeytun A."/>
            <person name="Lu M."/>
            <person name="Kyrpides N."/>
            <person name="Mavromatis K."/>
            <person name="Ivanova N."/>
            <person name="Brettin T."/>
            <person name="Detter J.C."/>
            <person name="Han C."/>
            <person name="Larimer F."/>
            <person name="Land M."/>
            <person name="Hauser L."/>
            <person name="Markowitz V."/>
            <person name="Cheng J.-F."/>
            <person name="Hugenholtz P."/>
            <person name="Woyke T."/>
            <person name="Wu D."/>
            <person name="Spring S."/>
            <person name="Schroeder M."/>
            <person name="Brambilla E."/>
            <person name="Klenk H.-P."/>
            <person name="Eisen J.A."/>
        </authorList>
    </citation>
    <scope>NUCLEOTIDE SEQUENCE [LARGE SCALE GENOMIC DNA]</scope>
    <source>
        <strain evidence="2">ATCC 49306 / DSM 6799 / DCB-1</strain>
    </source>
</reference>
<evidence type="ECO:0000313" key="1">
    <source>
        <dbReference type="EMBL" id="AFM26954.1"/>
    </source>
</evidence>
<dbReference type="EMBL" id="CP003360">
    <property type="protein sequence ID" value="AFM26954.1"/>
    <property type="molecule type" value="Genomic_DNA"/>
</dbReference>
<gene>
    <name evidence="1" type="ordered locus">Desti_4321</name>
</gene>
<sequence length="44" mass="5088">MLDLVGTKPVSDKDVDVRVKLNITRPASGCTHKEFRIREWICLF</sequence>
<proteinExistence type="predicted"/>
<name>I4CBL3_DESTA</name>
<accession>I4CBL3</accession>
<dbReference type="HOGENOM" id="CLU_3215416_0_0_7"/>
<keyword evidence="2" id="KW-1185">Reference proteome</keyword>
<dbReference type="KEGG" id="dti:Desti_4321"/>
<dbReference type="AlphaFoldDB" id="I4CBL3"/>
<dbReference type="Proteomes" id="UP000006055">
    <property type="component" value="Chromosome"/>
</dbReference>
<organism evidence="1 2">
    <name type="scientific">Desulfomonile tiedjei (strain ATCC 49306 / DSM 6799 / DCB-1)</name>
    <dbReference type="NCBI Taxonomy" id="706587"/>
    <lineage>
        <taxon>Bacteria</taxon>
        <taxon>Pseudomonadati</taxon>
        <taxon>Thermodesulfobacteriota</taxon>
        <taxon>Desulfomonilia</taxon>
        <taxon>Desulfomonilales</taxon>
        <taxon>Desulfomonilaceae</taxon>
        <taxon>Desulfomonile</taxon>
    </lineage>
</organism>
<evidence type="ECO:0000313" key="2">
    <source>
        <dbReference type="Proteomes" id="UP000006055"/>
    </source>
</evidence>